<dbReference type="InterPro" id="IPR014729">
    <property type="entry name" value="Rossmann-like_a/b/a_fold"/>
</dbReference>
<keyword evidence="9" id="KW-1185">Reference proteome</keyword>
<sequence>MAVEVIKSNCIGCGACVQACPFDALDLVDGIAVVDPEKCTDCGVCVGVCPARALHLEESKCSPNSKEQSCNVKIKEKQVDNSEISKYKGVWVYIEHSYGDIADVSYELLGIGRKLADDLGVKLAGILLGSDVKDKTKDIFEYGADQVYLVDDPVLKDYRTEAYSHCVESLVDKYKPEIMLMGATTQGRDLAGYVATKLQTGLTADCTELAIEQESRLLLQTRPAFGGNVMATIVCKESRPQMSTVRPRVMPMPEKRPGNKGEVIEEKNTLQEDDIATKILEIVSEGGGLVYLDRADIIVSGGKGVGSKENFKILQDLADVLGGTVGASRAAVEAGWMEQSRQVGQTGTTVRPKIYFALGISGAIQHLVGMQTSDVIVAINNDPDATIFNVANYGIVGDLKKIVPELTKELKKRLQG</sequence>
<feature type="domain" description="4Fe-4S ferredoxin-type" evidence="7">
    <location>
        <begin position="32"/>
        <end position="59"/>
    </location>
</feature>
<dbReference type="GO" id="GO:0046872">
    <property type="term" value="F:metal ion binding"/>
    <property type="evidence" value="ECO:0007669"/>
    <property type="project" value="UniProtKB-KW"/>
</dbReference>
<dbReference type="InterPro" id="IPR017900">
    <property type="entry name" value="4Fe4S_Fe_S_CS"/>
</dbReference>
<dbReference type="Gene3D" id="3.30.70.20">
    <property type="match status" value="1"/>
</dbReference>
<dbReference type="AlphaFoldDB" id="A0A1W1VDJ1"/>
<dbReference type="InterPro" id="IPR017896">
    <property type="entry name" value="4Fe4S_Fe-S-bd"/>
</dbReference>
<evidence type="ECO:0000259" key="7">
    <source>
        <dbReference type="PROSITE" id="PS51379"/>
    </source>
</evidence>
<evidence type="ECO:0000256" key="1">
    <source>
        <dbReference type="ARBA" id="ARBA00005817"/>
    </source>
</evidence>
<dbReference type="RefSeq" id="WP_084053339.1">
    <property type="nucleotide sequence ID" value="NZ_FWWT01000018.1"/>
</dbReference>
<dbReference type="InterPro" id="IPR033947">
    <property type="entry name" value="ETF_alpha_N"/>
</dbReference>
<reference evidence="8 9" key="1">
    <citation type="submission" date="2017-04" db="EMBL/GenBank/DDBJ databases">
        <authorList>
            <person name="Afonso C.L."/>
            <person name="Miller P.J."/>
            <person name="Scott M.A."/>
            <person name="Spackman E."/>
            <person name="Goraichik I."/>
            <person name="Dimitrov K.M."/>
            <person name="Suarez D.L."/>
            <person name="Swayne D.E."/>
        </authorList>
    </citation>
    <scope>NUCLEOTIDE SEQUENCE [LARGE SCALE GENOMIC DNA]</scope>
    <source>
        <strain evidence="8 9">DSM 11270</strain>
    </source>
</reference>
<evidence type="ECO:0000256" key="5">
    <source>
        <dbReference type="ARBA" id="ARBA00023004"/>
    </source>
</evidence>
<dbReference type="SUPFAM" id="SSF54862">
    <property type="entry name" value="4Fe-4S ferredoxins"/>
    <property type="match status" value="1"/>
</dbReference>
<dbReference type="InterPro" id="IPR014730">
    <property type="entry name" value="ETF_a/b_N"/>
</dbReference>
<dbReference type="EMBL" id="FWWT01000018">
    <property type="protein sequence ID" value="SMB91438.1"/>
    <property type="molecule type" value="Genomic_DNA"/>
</dbReference>
<dbReference type="GO" id="GO:0051536">
    <property type="term" value="F:iron-sulfur cluster binding"/>
    <property type="evidence" value="ECO:0007669"/>
    <property type="project" value="UniProtKB-KW"/>
</dbReference>
<dbReference type="Proteomes" id="UP000192731">
    <property type="component" value="Unassembled WGS sequence"/>
</dbReference>
<evidence type="ECO:0000256" key="6">
    <source>
        <dbReference type="ARBA" id="ARBA00023014"/>
    </source>
</evidence>
<dbReference type="PROSITE" id="PS51379">
    <property type="entry name" value="4FE4S_FER_2"/>
    <property type="match status" value="2"/>
</dbReference>
<dbReference type="PROSITE" id="PS00198">
    <property type="entry name" value="4FE4S_FER_1"/>
    <property type="match status" value="2"/>
</dbReference>
<dbReference type="InterPro" id="IPR029035">
    <property type="entry name" value="DHS-like_NAD/FAD-binding_dom"/>
</dbReference>
<dbReference type="OrthoDB" id="9770286at2"/>
<dbReference type="SUPFAM" id="SSF52402">
    <property type="entry name" value="Adenine nucleotide alpha hydrolases-like"/>
    <property type="match status" value="1"/>
</dbReference>
<keyword evidence="5" id="KW-0408">Iron</keyword>
<dbReference type="GO" id="GO:0033539">
    <property type="term" value="P:fatty acid beta-oxidation using acyl-CoA dehydrogenase"/>
    <property type="evidence" value="ECO:0007669"/>
    <property type="project" value="TreeGrafter"/>
</dbReference>
<dbReference type="GO" id="GO:0050660">
    <property type="term" value="F:flavin adenine dinucleotide binding"/>
    <property type="evidence" value="ECO:0007669"/>
    <property type="project" value="InterPro"/>
</dbReference>
<proteinExistence type="inferred from homology"/>
<dbReference type="Gene3D" id="3.40.50.620">
    <property type="entry name" value="HUPs"/>
    <property type="match status" value="1"/>
</dbReference>
<dbReference type="Gene3D" id="3.40.50.1220">
    <property type="entry name" value="TPP-binding domain"/>
    <property type="match status" value="1"/>
</dbReference>
<dbReference type="CDD" id="cd01715">
    <property type="entry name" value="ETF_alpha"/>
    <property type="match status" value="1"/>
</dbReference>
<keyword evidence="6" id="KW-0411">Iron-sulfur</keyword>
<dbReference type="Pfam" id="PF00766">
    <property type="entry name" value="ETF_alpha"/>
    <property type="match status" value="1"/>
</dbReference>
<keyword evidence="3" id="KW-0479">Metal-binding</keyword>
<dbReference type="SMART" id="SM00893">
    <property type="entry name" value="ETF"/>
    <property type="match status" value="1"/>
</dbReference>
<dbReference type="InterPro" id="IPR014731">
    <property type="entry name" value="ETF_asu_C"/>
</dbReference>
<keyword evidence="2" id="KW-0285">Flavoprotein</keyword>
<dbReference type="Pfam" id="PF01012">
    <property type="entry name" value="ETF"/>
    <property type="match status" value="1"/>
</dbReference>
<protein>
    <submittedName>
        <fullName evidence="8">Electron transfer flavoprotein alpha subunit apoprotein</fullName>
    </submittedName>
</protein>
<accession>A0A1W1VDJ1</accession>
<gene>
    <name evidence="8" type="ORF">SAMN00017405_2302</name>
</gene>
<dbReference type="InterPro" id="IPR001308">
    <property type="entry name" value="ETF_a/FixB"/>
</dbReference>
<dbReference type="PANTHER" id="PTHR43153:SF1">
    <property type="entry name" value="ELECTRON TRANSFER FLAVOPROTEIN SUBUNIT ALPHA, MITOCHONDRIAL"/>
    <property type="match status" value="1"/>
</dbReference>
<dbReference type="STRING" id="656914.SAMN00017405_2302"/>
<evidence type="ECO:0000313" key="9">
    <source>
        <dbReference type="Proteomes" id="UP000192731"/>
    </source>
</evidence>
<evidence type="ECO:0000256" key="2">
    <source>
        <dbReference type="ARBA" id="ARBA00022630"/>
    </source>
</evidence>
<dbReference type="PANTHER" id="PTHR43153">
    <property type="entry name" value="ELECTRON TRANSFER FLAVOPROTEIN ALPHA"/>
    <property type="match status" value="1"/>
</dbReference>
<organism evidence="8 9">
    <name type="scientific">Desulfonispora thiosulfatigenes DSM 11270</name>
    <dbReference type="NCBI Taxonomy" id="656914"/>
    <lineage>
        <taxon>Bacteria</taxon>
        <taxon>Bacillati</taxon>
        <taxon>Bacillota</taxon>
        <taxon>Clostridia</taxon>
        <taxon>Eubacteriales</taxon>
        <taxon>Peptococcaceae</taxon>
        <taxon>Desulfonispora</taxon>
    </lineage>
</organism>
<evidence type="ECO:0000256" key="4">
    <source>
        <dbReference type="ARBA" id="ARBA00022827"/>
    </source>
</evidence>
<dbReference type="Pfam" id="PF12838">
    <property type="entry name" value="Fer4_7"/>
    <property type="match status" value="1"/>
</dbReference>
<dbReference type="SUPFAM" id="SSF52467">
    <property type="entry name" value="DHS-like NAD/FAD-binding domain"/>
    <property type="match status" value="1"/>
</dbReference>
<keyword evidence="4" id="KW-0274">FAD</keyword>
<comment type="similarity">
    <text evidence="1">Belongs to the ETF alpha-subunit/FixB family.</text>
</comment>
<name>A0A1W1VDJ1_DESTI</name>
<dbReference type="FunFam" id="3.40.50.1220:FF:000001">
    <property type="entry name" value="Electron transfer flavoprotein, alpha subunit"/>
    <property type="match status" value="1"/>
</dbReference>
<evidence type="ECO:0000313" key="8">
    <source>
        <dbReference type="EMBL" id="SMB91438.1"/>
    </source>
</evidence>
<dbReference type="GO" id="GO:0009055">
    <property type="term" value="F:electron transfer activity"/>
    <property type="evidence" value="ECO:0007669"/>
    <property type="project" value="InterPro"/>
</dbReference>
<feature type="domain" description="4Fe-4S ferredoxin-type" evidence="7">
    <location>
        <begin position="1"/>
        <end position="30"/>
    </location>
</feature>
<evidence type="ECO:0000256" key="3">
    <source>
        <dbReference type="ARBA" id="ARBA00022723"/>
    </source>
</evidence>